<feature type="compositionally biased region" description="Gly residues" evidence="1">
    <location>
        <begin position="500"/>
        <end position="509"/>
    </location>
</feature>
<gene>
    <name evidence="3" type="ORF">CCAM_LOCUS12124</name>
</gene>
<feature type="domain" description="F-box" evidence="2">
    <location>
        <begin position="65"/>
        <end position="105"/>
    </location>
</feature>
<dbReference type="Pfam" id="PF12937">
    <property type="entry name" value="F-box-like"/>
    <property type="match status" value="1"/>
</dbReference>
<feature type="compositionally biased region" description="Low complexity" evidence="1">
    <location>
        <begin position="510"/>
        <end position="530"/>
    </location>
</feature>
<name>A0A484L223_9ASTE</name>
<dbReference type="Gene3D" id="3.80.10.10">
    <property type="entry name" value="Ribonuclease Inhibitor"/>
    <property type="match status" value="1"/>
</dbReference>
<dbReference type="FunFam" id="3.80.10.10:FF:000449">
    <property type="entry name" value="F-box protein SKIP2"/>
    <property type="match status" value="1"/>
</dbReference>
<dbReference type="CDD" id="cd22159">
    <property type="entry name" value="F-box_AtTIR1-like"/>
    <property type="match status" value="1"/>
</dbReference>
<dbReference type="EMBL" id="OOIL02000889">
    <property type="protein sequence ID" value="VFQ70348.1"/>
    <property type="molecule type" value="Genomic_DNA"/>
</dbReference>
<reference evidence="3 4" key="1">
    <citation type="submission" date="2018-04" db="EMBL/GenBank/DDBJ databases">
        <authorList>
            <person name="Vogel A."/>
        </authorList>
    </citation>
    <scope>NUCLEOTIDE SEQUENCE [LARGE SCALE GENOMIC DNA]</scope>
</reference>
<dbReference type="PANTHER" id="PTHR13318">
    <property type="entry name" value="PARTNER OF PAIRED, ISOFORM B-RELATED"/>
    <property type="match status" value="1"/>
</dbReference>
<evidence type="ECO:0000256" key="1">
    <source>
        <dbReference type="SAM" id="MobiDB-lite"/>
    </source>
</evidence>
<feature type="region of interest" description="Disordered" evidence="1">
    <location>
        <begin position="475"/>
        <end position="530"/>
    </location>
</feature>
<dbReference type="InterPro" id="IPR036047">
    <property type="entry name" value="F-box-like_dom_sf"/>
</dbReference>
<dbReference type="GO" id="GO:0031146">
    <property type="term" value="P:SCF-dependent proteasomal ubiquitin-dependent protein catabolic process"/>
    <property type="evidence" value="ECO:0007669"/>
    <property type="project" value="TreeGrafter"/>
</dbReference>
<dbReference type="InterPro" id="IPR057207">
    <property type="entry name" value="FBXL15_LRR"/>
</dbReference>
<dbReference type="Pfam" id="PF25372">
    <property type="entry name" value="DUF7885"/>
    <property type="match status" value="1"/>
</dbReference>
<dbReference type="SMART" id="SM00367">
    <property type="entry name" value="LRR_CC"/>
    <property type="match status" value="8"/>
</dbReference>
<dbReference type="AlphaFoldDB" id="A0A484L223"/>
<dbReference type="OrthoDB" id="423607at2759"/>
<proteinExistence type="predicted"/>
<dbReference type="InterPro" id="IPR032675">
    <property type="entry name" value="LRR_dom_sf"/>
</dbReference>
<dbReference type="InterPro" id="IPR001611">
    <property type="entry name" value="Leu-rich_rpt"/>
</dbReference>
<dbReference type="FunFam" id="1.20.1280.50:FF:000023">
    <property type="entry name" value="F-box/LRR-repeat protein 4"/>
    <property type="match status" value="1"/>
</dbReference>
<dbReference type="InterPro" id="IPR001810">
    <property type="entry name" value="F-box_dom"/>
</dbReference>
<dbReference type="GO" id="GO:0019005">
    <property type="term" value="C:SCF ubiquitin ligase complex"/>
    <property type="evidence" value="ECO:0007669"/>
    <property type="project" value="TreeGrafter"/>
</dbReference>
<dbReference type="InterPro" id="IPR006553">
    <property type="entry name" value="Leu-rich_rpt_Cys-con_subtyp"/>
</dbReference>
<keyword evidence="4" id="KW-1185">Reference proteome</keyword>
<evidence type="ECO:0000313" key="4">
    <source>
        <dbReference type="Proteomes" id="UP000595140"/>
    </source>
</evidence>
<dbReference type="SUPFAM" id="SSF81383">
    <property type="entry name" value="F-box domain"/>
    <property type="match status" value="1"/>
</dbReference>
<dbReference type="PANTHER" id="PTHR13318:SF92">
    <property type="entry name" value="F-BOX_LRR-REPEAT PROTEIN 8-RELATED"/>
    <property type="match status" value="1"/>
</dbReference>
<sequence>MGQSPSIHHQSSPGGSTNRLRGCYPKAAGSCRRSMADESDPAQVGVDCASDSEDGFGRYDYSDDIPDECLTLIFQFLSSRDRNSCALVCRRWLVVEGQSRHRLSLHAKSDILSHVPVLFSRFNSVTKLALRCDRKSVSIDDEALVQISLCCRNLTRLKLRSCRDVTDVGMASFAKNCRSLTKFSCASCVFGTKGMNALLDNCSSLEELSVKRLRGINDGLAAEPIGPGAAASSLKSICLKELYNGQCFGPLICGSKNLRTLKLLRCVGDWDNLLGNLGGGQNCLVEMHLERLQVGDFGLRAVAKCLDLEVLHLVKTPECSDEGVVAVAKSCKLLRKVHIDGWKTNRIGDDGLLAIAENCSYLKELVLIGLNPTSTSLSAIASNCRQLERLALCGSETIADPEVSCIAKKCVSLKKLCIKGCEVSDEGIAAFAWGCPNLVKIKVKKCKRVTGGSADSLRARRPSLAVNLDVGEVEGGERLDGSASDSGAQDGAEFHSSVTSGGGGGGGGDIASSSSSGSSNGRGCSSSASSKSRFGFLVGINLMPCTFRGFSNGNGSSNES</sequence>
<dbReference type="Pfam" id="PF13516">
    <property type="entry name" value="LRR_6"/>
    <property type="match status" value="1"/>
</dbReference>
<evidence type="ECO:0000313" key="3">
    <source>
        <dbReference type="EMBL" id="VFQ70348.1"/>
    </source>
</evidence>
<organism evidence="3 4">
    <name type="scientific">Cuscuta campestris</name>
    <dbReference type="NCBI Taxonomy" id="132261"/>
    <lineage>
        <taxon>Eukaryota</taxon>
        <taxon>Viridiplantae</taxon>
        <taxon>Streptophyta</taxon>
        <taxon>Embryophyta</taxon>
        <taxon>Tracheophyta</taxon>
        <taxon>Spermatophyta</taxon>
        <taxon>Magnoliopsida</taxon>
        <taxon>eudicotyledons</taxon>
        <taxon>Gunneridae</taxon>
        <taxon>Pentapetalae</taxon>
        <taxon>asterids</taxon>
        <taxon>lamiids</taxon>
        <taxon>Solanales</taxon>
        <taxon>Convolvulaceae</taxon>
        <taxon>Cuscuteae</taxon>
        <taxon>Cuscuta</taxon>
        <taxon>Cuscuta subgen. Grammica</taxon>
        <taxon>Cuscuta sect. Cleistogrammica</taxon>
    </lineage>
</organism>
<dbReference type="Gene3D" id="1.20.1280.50">
    <property type="match status" value="1"/>
</dbReference>
<dbReference type="Proteomes" id="UP000595140">
    <property type="component" value="Unassembled WGS sequence"/>
</dbReference>
<feature type="region of interest" description="Disordered" evidence="1">
    <location>
        <begin position="1"/>
        <end position="21"/>
    </location>
</feature>
<protein>
    <recommendedName>
        <fullName evidence="2">F-box domain-containing protein</fullName>
    </recommendedName>
</protein>
<feature type="compositionally biased region" description="Polar residues" evidence="1">
    <location>
        <begin position="1"/>
        <end position="19"/>
    </location>
</feature>
<accession>A0A484L223</accession>
<dbReference type="SMART" id="SM00256">
    <property type="entry name" value="FBOX"/>
    <property type="match status" value="1"/>
</dbReference>
<dbReference type="SUPFAM" id="SSF52047">
    <property type="entry name" value="RNI-like"/>
    <property type="match status" value="1"/>
</dbReference>
<evidence type="ECO:0000259" key="2">
    <source>
        <dbReference type="SMART" id="SM00256"/>
    </source>
</evidence>